<keyword evidence="3" id="KW-1185">Reference proteome</keyword>
<dbReference type="GO" id="GO:0005694">
    <property type="term" value="C:chromosome"/>
    <property type="evidence" value="ECO:0007669"/>
    <property type="project" value="TreeGrafter"/>
</dbReference>
<proteinExistence type="predicted"/>
<dbReference type="InterPro" id="IPR003115">
    <property type="entry name" value="ParB_N"/>
</dbReference>
<reference evidence="3" key="1">
    <citation type="submission" date="2015-09" db="EMBL/GenBank/DDBJ databases">
        <authorList>
            <person name="Rodrigo-Torres Lidia"/>
            <person name="Arahal R.David."/>
        </authorList>
    </citation>
    <scope>NUCLEOTIDE SEQUENCE [LARGE SCALE GENOMIC DNA]</scope>
    <source>
        <strain evidence="3">CECT 5114</strain>
    </source>
</reference>
<dbReference type="InterPro" id="IPR036086">
    <property type="entry name" value="ParB/Sulfiredoxin_sf"/>
</dbReference>
<dbReference type="PANTHER" id="PTHR33375">
    <property type="entry name" value="CHROMOSOME-PARTITIONING PROTEIN PARB-RELATED"/>
    <property type="match status" value="1"/>
</dbReference>
<dbReference type="STRING" id="1715691.TA5113_01794"/>
<dbReference type="SUPFAM" id="SSF110849">
    <property type="entry name" value="ParB/Sulfiredoxin"/>
    <property type="match status" value="1"/>
</dbReference>
<feature type="domain" description="ParB-like N-terminal" evidence="1">
    <location>
        <begin position="12"/>
        <end position="104"/>
    </location>
</feature>
<dbReference type="InterPro" id="IPR050336">
    <property type="entry name" value="Chromosome_partition/occlusion"/>
</dbReference>
<organism evidence="2 3">
    <name type="scientific">Cognatishimia activa</name>
    <dbReference type="NCBI Taxonomy" id="1715691"/>
    <lineage>
        <taxon>Bacteria</taxon>
        <taxon>Pseudomonadati</taxon>
        <taxon>Pseudomonadota</taxon>
        <taxon>Alphaproteobacteria</taxon>
        <taxon>Rhodobacterales</taxon>
        <taxon>Paracoccaceae</taxon>
        <taxon>Cognatishimia</taxon>
    </lineage>
</organism>
<dbReference type="Gene3D" id="1.10.10.2830">
    <property type="match status" value="1"/>
</dbReference>
<dbReference type="GO" id="GO:0007059">
    <property type="term" value="P:chromosome segregation"/>
    <property type="evidence" value="ECO:0007669"/>
    <property type="project" value="TreeGrafter"/>
</dbReference>
<name>A0A0P1INP6_9RHOB</name>
<dbReference type="OrthoDB" id="9813122at2"/>
<evidence type="ECO:0000313" key="3">
    <source>
        <dbReference type="Proteomes" id="UP000051184"/>
    </source>
</evidence>
<dbReference type="Proteomes" id="UP000051184">
    <property type="component" value="Unassembled WGS sequence"/>
</dbReference>
<dbReference type="SUPFAM" id="SSF109709">
    <property type="entry name" value="KorB DNA-binding domain-like"/>
    <property type="match status" value="1"/>
</dbReference>
<dbReference type="SMART" id="SM00470">
    <property type="entry name" value="ParB"/>
    <property type="match status" value="1"/>
</dbReference>
<dbReference type="PANTHER" id="PTHR33375:SF7">
    <property type="entry name" value="CHROMOSOME 2-PARTITIONING PROTEIN PARB-RELATED"/>
    <property type="match status" value="1"/>
</dbReference>
<dbReference type="Pfam" id="PF02195">
    <property type="entry name" value="ParB_N"/>
    <property type="match status" value="1"/>
</dbReference>
<gene>
    <name evidence="2" type="primary">noc_1</name>
    <name evidence="2" type="ORF">TA5114_01012</name>
</gene>
<accession>A0A0P1INP6</accession>
<evidence type="ECO:0000259" key="1">
    <source>
        <dbReference type="SMART" id="SM00470"/>
    </source>
</evidence>
<sequence length="603" mass="66234">MNDQSNIPVTFEEIPFADLHISDLNPRKVVNEASIITLAENIRAYGLIQNLAGYRDETGVGVVVGGRRYRALALLQDDKRFQSVTVKMAPDQATAEYWATSENAQREALHPADEIQDFGAMEKRGATVADIATAYGATEAHVYRRLALAALPCPVINALRSGDISLSNAAAFTISDDEKLTLEVLENVRGTGESDHRIKKMLKPDAIKDSDRRAIYVGIEAYIEAGGRTSSDLFADEVLIDDPAILDDLFGKKLTEASEGLIAEGWKWADPINDSYIGWYQIDEMKLARIYAEDGELTEEQGEEYDALAELAESDALDDEGQAKLAALQSILDGSFTDEQKAHAGVLVYVDSRGTVQCETGLIRGTDKKAAIEAGVLAKSNYAGSTGTKSPISNKLRIDLERIATGARQHAALRDPDLLLALLAFQLSGKSGYSSVLGLRETEVPNIPTTEMVGYALDERLTKTTRPAKFSSDMGRVFRAYKAKGPEFIMEEVTRHLASRLFVDEDLGEMIDKAVKTNIRENFTPTAENFFGRVGGPYLVNLWCELLDLPEDHPTATTFAKLKKSEKADKMEALFGDPKMRKAHSITEAQAKRIDAWLPEGMV</sequence>
<dbReference type="Gene3D" id="3.90.1530.30">
    <property type="match status" value="1"/>
</dbReference>
<protein>
    <submittedName>
        <fullName evidence="2">Nucleoid occlusion protein</fullName>
    </submittedName>
</protein>
<dbReference type="EMBL" id="CYUE01000011">
    <property type="protein sequence ID" value="CUK25220.1"/>
    <property type="molecule type" value="Genomic_DNA"/>
</dbReference>
<evidence type="ECO:0000313" key="2">
    <source>
        <dbReference type="EMBL" id="CUK25220.1"/>
    </source>
</evidence>
<dbReference type="RefSeq" id="WP_058314223.1">
    <property type="nucleotide sequence ID" value="NZ_CYTO01000018.1"/>
</dbReference>
<dbReference type="AlphaFoldDB" id="A0A0P1INP6"/>